<evidence type="ECO:0000256" key="1">
    <source>
        <dbReference type="SAM" id="Phobius"/>
    </source>
</evidence>
<dbReference type="STRING" id="29343.CCDG5_1301"/>
<reference evidence="3" key="1">
    <citation type="submission" date="2014-07" db="EMBL/GenBank/DDBJ databases">
        <authorList>
            <person name="Wibberg D."/>
        </authorList>
    </citation>
    <scope>NUCLEOTIDE SEQUENCE [LARGE SCALE GENOMIC DNA]</scope>
    <source>
        <strain evidence="3">DG5</strain>
    </source>
</reference>
<dbReference type="PATRIC" id="fig|29343.3.peg.1370"/>
<feature type="transmembrane region" description="Helical" evidence="1">
    <location>
        <begin position="41"/>
        <end position="58"/>
    </location>
</feature>
<dbReference type="PANTHER" id="PTHR37304:SF1">
    <property type="entry name" value="MEMBRANE PROTEIN"/>
    <property type="match status" value="1"/>
</dbReference>
<dbReference type="EMBL" id="LM995447">
    <property type="protein sequence ID" value="CDZ24415.1"/>
    <property type="molecule type" value="Genomic_DNA"/>
</dbReference>
<dbReference type="Pfam" id="PF04070">
    <property type="entry name" value="DUF378"/>
    <property type="match status" value="1"/>
</dbReference>
<dbReference type="PANTHER" id="PTHR37304">
    <property type="entry name" value="MEMBRANE PROTEIN-RELATED"/>
    <property type="match status" value="1"/>
</dbReference>
<protein>
    <submittedName>
        <fullName evidence="2">Putative membrane protein</fullName>
    </submittedName>
</protein>
<evidence type="ECO:0000313" key="3">
    <source>
        <dbReference type="Proteomes" id="UP000032431"/>
    </source>
</evidence>
<dbReference type="OrthoDB" id="9812136at2"/>
<keyword evidence="1" id="KW-1133">Transmembrane helix</keyword>
<accession>A0A078KTC4</accession>
<dbReference type="KEGG" id="ccel:CCDG5_1301"/>
<dbReference type="AlphaFoldDB" id="A0A078KTC4"/>
<dbReference type="HOGENOM" id="CLU_179993_2_0_9"/>
<gene>
    <name evidence="2" type="ORF">CCDG5_1301</name>
</gene>
<keyword evidence="1" id="KW-0812">Transmembrane</keyword>
<dbReference type="InterPro" id="IPR007211">
    <property type="entry name" value="DUF378"/>
</dbReference>
<name>A0A078KTC4_9FIRM</name>
<sequence length="68" mass="7642">MDRFALILVVIGAIAWGVVGIFGLNPVAWFTQGSMTALSRIIYTLIGLGGIWCIKFLFREREIVKNRE</sequence>
<evidence type="ECO:0000313" key="2">
    <source>
        <dbReference type="EMBL" id="CDZ24415.1"/>
    </source>
</evidence>
<dbReference type="Proteomes" id="UP000032431">
    <property type="component" value="Chromosome I"/>
</dbReference>
<keyword evidence="1" id="KW-0472">Membrane</keyword>
<proteinExistence type="predicted"/>
<keyword evidence="3" id="KW-1185">Reference proteome</keyword>
<organism evidence="2 3">
    <name type="scientific">[Clostridium] cellulosi</name>
    <dbReference type="NCBI Taxonomy" id="29343"/>
    <lineage>
        <taxon>Bacteria</taxon>
        <taxon>Bacillati</taxon>
        <taxon>Bacillota</taxon>
        <taxon>Clostridia</taxon>
        <taxon>Eubacteriales</taxon>
        <taxon>Oscillospiraceae</taxon>
        <taxon>Oscillospiraceae incertae sedis</taxon>
    </lineage>
</organism>